<keyword evidence="3" id="KW-1185">Reference proteome</keyword>
<dbReference type="GeneID" id="43645243"/>
<organism evidence="2 3">
    <name type="scientific">Aspergillus pseudotamarii</name>
    <dbReference type="NCBI Taxonomy" id="132259"/>
    <lineage>
        <taxon>Eukaryota</taxon>
        <taxon>Fungi</taxon>
        <taxon>Dikarya</taxon>
        <taxon>Ascomycota</taxon>
        <taxon>Pezizomycotina</taxon>
        <taxon>Eurotiomycetes</taxon>
        <taxon>Eurotiomycetidae</taxon>
        <taxon>Eurotiales</taxon>
        <taxon>Aspergillaceae</taxon>
        <taxon>Aspergillus</taxon>
        <taxon>Aspergillus subgen. Circumdati</taxon>
    </lineage>
</organism>
<feature type="region of interest" description="Disordered" evidence="1">
    <location>
        <begin position="30"/>
        <end position="62"/>
    </location>
</feature>
<evidence type="ECO:0000313" key="3">
    <source>
        <dbReference type="Proteomes" id="UP000325672"/>
    </source>
</evidence>
<sequence>MLSPAQTLPYEDVAKLHPFYEEYRSFWNTSPKMEDTTLPSDTPTNSSRSIGSRLESDQPLCSPETSLLPPVRDFQPFSVGASAAERLHVAIHDGYEYTPTYNTHPEALASQTAILEYDYPRKQPLLPVQEPIDICERKLFELYHINSSLGQTRSSHKKLFGRNGWLGRTADLENLSSEKHRSKNLKDLRKKIVDGFTEGIAKASQTIVHEPRVMKDHLPQSTIPISLNPPIQAMLYSELEVMICVSANVFLVEQYHEGRLSGESIKRIKNYWGSKNRPSVVEFQFDQATQQRLIMENKRSLRFHGESSTNPVLLSSNLHNWKAIVKEMSIRTFCAPDSMIRKHMHDVSKLLDMLGAPISTLVICQKLHMQALSLMGHRVERRNYADRQ</sequence>
<dbReference type="Proteomes" id="UP000325672">
    <property type="component" value="Unassembled WGS sequence"/>
</dbReference>
<evidence type="ECO:0000256" key="1">
    <source>
        <dbReference type="SAM" id="MobiDB-lite"/>
    </source>
</evidence>
<protein>
    <submittedName>
        <fullName evidence="2">Uncharacterized protein</fullName>
    </submittedName>
</protein>
<proteinExistence type="predicted"/>
<accession>A0A5N6SDH2</accession>
<reference evidence="2 3" key="1">
    <citation type="submission" date="2019-04" db="EMBL/GenBank/DDBJ databases">
        <title>Friends and foes A comparative genomics study of 23 Aspergillus species from section Flavi.</title>
        <authorList>
            <consortium name="DOE Joint Genome Institute"/>
            <person name="Kjaerbolling I."/>
            <person name="Vesth T."/>
            <person name="Frisvad J.C."/>
            <person name="Nybo J.L."/>
            <person name="Theobald S."/>
            <person name="Kildgaard S."/>
            <person name="Isbrandt T."/>
            <person name="Kuo A."/>
            <person name="Sato A."/>
            <person name="Lyhne E.K."/>
            <person name="Kogle M.E."/>
            <person name="Wiebenga A."/>
            <person name="Kun R.S."/>
            <person name="Lubbers R.J."/>
            <person name="Makela M.R."/>
            <person name="Barry K."/>
            <person name="Chovatia M."/>
            <person name="Clum A."/>
            <person name="Daum C."/>
            <person name="Haridas S."/>
            <person name="He G."/>
            <person name="LaButti K."/>
            <person name="Lipzen A."/>
            <person name="Mondo S."/>
            <person name="Riley R."/>
            <person name="Salamov A."/>
            <person name="Simmons B.A."/>
            <person name="Magnuson J.K."/>
            <person name="Henrissat B."/>
            <person name="Mortensen U.H."/>
            <person name="Larsen T.O."/>
            <person name="Devries R.P."/>
            <person name="Grigoriev I.V."/>
            <person name="Machida M."/>
            <person name="Baker S.E."/>
            <person name="Andersen M.R."/>
        </authorList>
    </citation>
    <scope>NUCLEOTIDE SEQUENCE [LARGE SCALE GENOMIC DNA]</scope>
    <source>
        <strain evidence="2 3">CBS 117625</strain>
    </source>
</reference>
<dbReference type="OrthoDB" id="5229017at2759"/>
<gene>
    <name evidence="2" type="ORF">BDV38DRAFT_288440</name>
</gene>
<name>A0A5N6SDH2_ASPPS</name>
<feature type="compositionally biased region" description="Polar residues" evidence="1">
    <location>
        <begin position="30"/>
        <end position="50"/>
    </location>
</feature>
<dbReference type="AlphaFoldDB" id="A0A5N6SDH2"/>
<dbReference type="RefSeq" id="XP_031907784.1">
    <property type="nucleotide sequence ID" value="XM_032061033.1"/>
</dbReference>
<dbReference type="EMBL" id="ML743651">
    <property type="protein sequence ID" value="KAE8131721.1"/>
    <property type="molecule type" value="Genomic_DNA"/>
</dbReference>
<evidence type="ECO:0000313" key="2">
    <source>
        <dbReference type="EMBL" id="KAE8131721.1"/>
    </source>
</evidence>